<feature type="non-terminal residue" evidence="1">
    <location>
        <position position="40"/>
    </location>
</feature>
<accession>A0A382ZFV8</accession>
<evidence type="ECO:0000313" key="1">
    <source>
        <dbReference type="EMBL" id="SVD93578.1"/>
    </source>
</evidence>
<gene>
    <name evidence="1" type="ORF">METZ01_LOCUS446432</name>
</gene>
<sequence>VVIEGADIHFNDPTGSFDHQTLDLEDAIKLLVRGAKDTIH</sequence>
<name>A0A382ZFV8_9ZZZZ</name>
<reference evidence="1" key="1">
    <citation type="submission" date="2018-05" db="EMBL/GenBank/DDBJ databases">
        <authorList>
            <person name="Lanie J.A."/>
            <person name="Ng W.-L."/>
            <person name="Kazmierczak K.M."/>
            <person name="Andrzejewski T.M."/>
            <person name="Davidsen T.M."/>
            <person name="Wayne K.J."/>
            <person name="Tettelin H."/>
            <person name="Glass J.I."/>
            <person name="Rusch D."/>
            <person name="Podicherti R."/>
            <person name="Tsui H.-C.T."/>
            <person name="Winkler M.E."/>
        </authorList>
    </citation>
    <scope>NUCLEOTIDE SEQUENCE</scope>
</reference>
<proteinExistence type="predicted"/>
<feature type="non-terminal residue" evidence="1">
    <location>
        <position position="1"/>
    </location>
</feature>
<dbReference type="AlphaFoldDB" id="A0A382ZFV8"/>
<dbReference type="EMBL" id="UINC01183040">
    <property type="protein sequence ID" value="SVD93578.1"/>
    <property type="molecule type" value="Genomic_DNA"/>
</dbReference>
<organism evidence="1">
    <name type="scientific">marine metagenome</name>
    <dbReference type="NCBI Taxonomy" id="408172"/>
    <lineage>
        <taxon>unclassified sequences</taxon>
        <taxon>metagenomes</taxon>
        <taxon>ecological metagenomes</taxon>
    </lineage>
</organism>
<protein>
    <submittedName>
        <fullName evidence="1">Uncharacterized protein</fullName>
    </submittedName>
</protein>